<evidence type="ECO:0000313" key="6">
    <source>
        <dbReference type="Proteomes" id="UP000002640"/>
    </source>
</evidence>
<organism evidence="5 6">
    <name type="scientific">Phytophthora sojae (strain P6497)</name>
    <name type="common">Soybean stem and root rot agent</name>
    <name type="synonym">Phytophthora megasperma f. sp. glycines</name>
    <dbReference type="NCBI Taxonomy" id="1094619"/>
    <lineage>
        <taxon>Eukaryota</taxon>
        <taxon>Sar</taxon>
        <taxon>Stramenopiles</taxon>
        <taxon>Oomycota</taxon>
        <taxon>Peronosporomycetes</taxon>
        <taxon>Peronosporales</taxon>
        <taxon>Peronosporaceae</taxon>
        <taxon>Phytophthora</taxon>
    </lineage>
</organism>
<dbReference type="KEGG" id="psoj:PHYSODRAFT_262700"/>
<sequence length="535" mass="59313">MRFCVLELLLLAWLALSDIAHFGRSVGAQTTCSSRVRKPWGAMTTAEQNLYVEALGVGMQQGYHILFAELASEKASSSEFLRTCGFLYWNRRFVLAYENMLRSLDPKYACLTIPYWDYFADYARFIEGMCENGGTSLEACSSILRGLGGSQGAVRSMNINGRTISGNCVTNAPANSFCESSTITDPTRCAHCIPRSDWSTTTFPSGFGYAGLGVTLSGASGFRDVSIKIQNGTHNSIHNALSSVLATYVSPADPVFYSIHATVDLLHQIYLECQLGDNVVPTATGVSRWAFQTCTLYPDAVSPTATSNVLQQWMVDTTYPTSTTAIRAEDHPQLGQFFTPLPSKYWEYVNINQLGQFSYQYQRNDLITNMVNNGFVCPKRTTPIQASLSFGAVEATTTLDATTTETPSTARKLAESGSMETETFESEQEEREYIEQQATDLLETTLNATIKVDGTAKTAFTQAELIECQYYNDNIAEVEDYSPVFRMNYGLGPNDHTRCWQLLHMMQTGKAEIRVDNWRDIMSEHFDGSSSSESP</sequence>
<protein>
    <recommendedName>
        <fullName evidence="4">Tyrosinase copper-binding domain-containing protein</fullName>
    </recommendedName>
</protein>
<dbReference type="PANTHER" id="PTHR11474:SF126">
    <property type="entry name" value="TYROSINASE-LIKE PROTEIN TYR-1-RELATED"/>
    <property type="match status" value="1"/>
</dbReference>
<accession>G5ABA8</accession>
<dbReference type="Pfam" id="PF00264">
    <property type="entry name" value="Tyrosinase"/>
    <property type="match status" value="1"/>
</dbReference>
<keyword evidence="2" id="KW-0186">Copper</keyword>
<dbReference type="PANTHER" id="PTHR11474">
    <property type="entry name" value="TYROSINASE FAMILY MEMBER"/>
    <property type="match status" value="1"/>
</dbReference>
<dbReference type="Proteomes" id="UP000002640">
    <property type="component" value="Unassembled WGS sequence"/>
</dbReference>
<dbReference type="PROSITE" id="PS00498">
    <property type="entry name" value="TYROSINASE_2"/>
    <property type="match status" value="1"/>
</dbReference>
<dbReference type="AlphaFoldDB" id="G5ABA8"/>
<dbReference type="Gene3D" id="1.10.1280.10">
    <property type="entry name" value="Di-copper center containing domain from catechol oxidase"/>
    <property type="match status" value="1"/>
</dbReference>
<dbReference type="GeneID" id="20639413"/>
<dbReference type="OMA" id="STCGWAY"/>
<feature type="domain" description="Tyrosinase copper-binding" evidence="4">
    <location>
        <begin position="253"/>
        <end position="264"/>
    </location>
</feature>
<keyword evidence="1" id="KW-0479">Metal-binding</keyword>
<feature type="signal peptide" evidence="3">
    <location>
        <begin position="1"/>
        <end position="19"/>
    </location>
</feature>
<keyword evidence="3" id="KW-0732">Signal</keyword>
<evidence type="ECO:0000313" key="5">
    <source>
        <dbReference type="EMBL" id="EGZ07253.1"/>
    </source>
</evidence>
<dbReference type="InterPro" id="IPR008922">
    <property type="entry name" value="Di-copper_centre_dom_sf"/>
</dbReference>
<evidence type="ECO:0000256" key="2">
    <source>
        <dbReference type="ARBA" id="ARBA00023008"/>
    </source>
</evidence>
<gene>
    <name evidence="5" type="ORF">PHYSODRAFT_262700</name>
</gene>
<dbReference type="InterPro" id="IPR050316">
    <property type="entry name" value="Tyrosinase/Hemocyanin"/>
</dbReference>
<dbReference type="InParanoid" id="G5ABA8"/>
<dbReference type="InterPro" id="IPR002227">
    <property type="entry name" value="Tyrosinase_Cu-bd"/>
</dbReference>
<reference evidence="5 6" key="1">
    <citation type="journal article" date="2006" name="Science">
        <title>Phytophthora genome sequences uncover evolutionary origins and mechanisms of pathogenesis.</title>
        <authorList>
            <person name="Tyler B.M."/>
            <person name="Tripathy S."/>
            <person name="Zhang X."/>
            <person name="Dehal P."/>
            <person name="Jiang R.H."/>
            <person name="Aerts A."/>
            <person name="Arredondo F.D."/>
            <person name="Baxter L."/>
            <person name="Bensasson D."/>
            <person name="Beynon J.L."/>
            <person name="Chapman J."/>
            <person name="Damasceno C.M."/>
            <person name="Dorrance A.E."/>
            <person name="Dou D."/>
            <person name="Dickerman A.W."/>
            <person name="Dubchak I.L."/>
            <person name="Garbelotto M."/>
            <person name="Gijzen M."/>
            <person name="Gordon S.G."/>
            <person name="Govers F."/>
            <person name="Grunwald N.J."/>
            <person name="Huang W."/>
            <person name="Ivors K.L."/>
            <person name="Jones R.W."/>
            <person name="Kamoun S."/>
            <person name="Krampis K."/>
            <person name="Lamour K.H."/>
            <person name="Lee M.K."/>
            <person name="McDonald W.H."/>
            <person name="Medina M."/>
            <person name="Meijer H.J."/>
            <person name="Nordberg E.K."/>
            <person name="Maclean D.J."/>
            <person name="Ospina-Giraldo M.D."/>
            <person name="Morris P.F."/>
            <person name="Phuntumart V."/>
            <person name="Putnam N.H."/>
            <person name="Rash S."/>
            <person name="Rose J.K."/>
            <person name="Sakihama Y."/>
            <person name="Salamov A.A."/>
            <person name="Savidor A."/>
            <person name="Scheuring C.F."/>
            <person name="Smith B.M."/>
            <person name="Sobral B.W."/>
            <person name="Terry A."/>
            <person name="Torto-Alalibo T.A."/>
            <person name="Win J."/>
            <person name="Xu Z."/>
            <person name="Zhang H."/>
            <person name="Grigoriev I.V."/>
            <person name="Rokhsar D.S."/>
            <person name="Boore J.L."/>
        </authorList>
    </citation>
    <scope>NUCLEOTIDE SEQUENCE [LARGE SCALE GENOMIC DNA]</scope>
    <source>
        <strain evidence="5 6">P6497</strain>
    </source>
</reference>
<dbReference type="GO" id="GO:0016491">
    <property type="term" value="F:oxidoreductase activity"/>
    <property type="evidence" value="ECO:0007669"/>
    <property type="project" value="InterPro"/>
</dbReference>
<feature type="chain" id="PRO_5003472954" description="Tyrosinase copper-binding domain-containing protein" evidence="3">
    <location>
        <begin position="20"/>
        <end position="535"/>
    </location>
</feature>
<proteinExistence type="predicted"/>
<dbReference type="RefSeq" id="XP_009536819.1">
    <property type="nucleotide sequence ID" value="XM_009538524.1"/>
</dbReference>
<keyword evidence="6" id="KW-1185">Reference proteome</keyword>
<evidence type="ECO:0000256" key="1">
    <source>
        <dbReference type="ARBA" id="ARBA00022723"/>
    </source>
</evidence>
<dbReference type="SUPFAM" id="SSF48056">
    <property type="entry name" value="Di-copper centre-containing domain"/>
    <property type="match status" value="1"/>
</dbReference>
<evidence type="ECO:0000256" key="3">
    <source>
        <dbReference type="SAM" id="SignalP"/>
    </source>
</evidence>
<name>G5ABA8_PHYSP</name>
<dbReference type="EMBL" id="JH159162">
    <property type="protein sequence ID" value="EGZ07253.1"/>
    <property type="molecule type" value="Genomic_DNA"/>
</dbReference>
<evidence type="ECO:0000259" key="4">
    <source>
        <dbReference type="PROSITE" id="PS00498"/>
    </source>
</evidence>
<dbReference type="GO" id="GO:0046872">
    <property type="term" value="F:metal ion binding"/>
    <property type="evidence" value="ECO:0007669"/>
    <property type="project" value="UniProtKB-KW"/>
</dbReference>